<dbReference type="OrthoDB" id="3800914at2759"/>
<dbReference type="Proteomes" id="UP000799750">
    <property type="component" value="Unassembled WGS sequence"/>
</dbReference>
<evidence type="ECO:0000313" key="1">
    <source>
        <dbReference type="EMBL" id="KAF2489580.1"/>
    </source>
</evidence>
<proteinExistence type="predicted"/>
<accession>A0A6A6QC48</accession>
<keyword evidence="2" id="KW-1185">Reference proteome</keyword>
<dbReference type="EMBL" id="MU004198">
    <property type="protein sequence ID" value="KAF2489580.1"/>
    <property type="molecule type" value="Genomic_DNA"/>
</dbReference>
<organism evidence="1 2">
    <name type="scientific">Lophium mytilinum</name>
    <dbReference type="NCBI Taxonomy" id="390894"/>
    <lineage>
        <taxon>Eukaryota</taxon>
        <taxon>Fungi</taxon>
        <taxon>Dikarya</taxon>
        <taxon>Ascomycota</taxon>
        <taxon>Pezizomycotina</taxon>
        <taxon>Dothideomycetes</taxon>
        <taxon>Pleosporomycetidae</taxon>
        <taxon>Mytilinidiales</taxon>
        <taxon>Mytilinidiaceae</taxon>
        <taxon>Lophium</taxon>
    </lineage>
</organism>
<reference evidence="1" key="1">
    <citation type="journal article" date="2020" name="Stud. Mycol.">
        <title>101 Dothideomycetes genomes: a test case for predicting lifestyles and emergence of pathogens.</title>
        <authorList>
            <person name="Haridas S."/>
            <person name="Albert R."/>
            <person name="Binder M."/>
            <person name="Bloem J."/>
            <person name="Labutti K."/>
            <person name="Salamov A."/>
            <person name="Andreopoulos B."/>
            <person name="Baker S."/>
            <person name="Barry K."/>
            <person name="Bills G."/>
            <person name="Bluhm B."/>
            <person name="Cannon C."/>
            <person name="Castanera R."/>
            <person name="Culley D."/>
            <person name="Daum C."/>
            <person name="Ezra D."/>
            <person name="Gonzalez J."/>
            <person name="Henrissat B."/>
            <person name="Kuo A."/>
            <person name="Liang C."/>
            <person name="Lipzen A."/>
            <person name="Lutzoni F."/>
            <person name="Magnuson J."/>
            <person name="Mondo S."/>
            <person name="Nolan M."/>
            <person name="Ohm R."/>
            <person name="Pangilinan J."/>
            <person name="Park H.-J."/>
            <person name="Ramirez L."/>
            <person name="Alfaro M."/>
            <person name="Sun H."/>
            <person name="Tritt A."/>
            <person name="Yoshinaga Y."/>
            <person name="Zwiers L.-H."/>
            <person name="Turgeon B."/>
            <person name="Goodwin S."/>
            <person name="Spatafora J."/>
            <person name="Crous P."/>
            <person name="Grigoriev I."/>
        </authorList>
    </citation>
    <scope>NUCLEOTIDE SEQUENCE</scope>
    <source>
        <strain evidence="1">CBS 269.34</strain>
    </source>
</reference>
<dbReference type="AlphaFoldDB" id="A0A6A6QC48"/>
<protein>
    <submittedName>
        <fullName evidence="1">Uncharacterized protein</fullName>
    </submittedName>
</protein>
<gene>
    <name evidence="1" type="ORF">BU16DRAFT_543979</name>
</gene>
<evidence type="ECO:0000313" key="2">
    <source>
        <dbReference type="Proteomes" id="UP000799750"/>
    </source>
</evidence>
<sequence>MVSSSVGFQVSLELAAIFPIRQMVSSATTYTWSKIMSIARTLKQSGSDLLVEEELCAVFGRVWVDSKLSSKFRTMVVEHTSTNSLSHPTLELKVGSGPTLDRAFTATESDLATVVQLSLLGATQERSSLAGSLHYALNKRVELGFPEANPSPGFSGLVGTLEAISSQASPFLWSQTLLAVEERLRPLLNKISLNADTALPTNLLVACLDSLPIIQRWPEEYTLRVSEYGGCVTLIAWAHYVLGLRVLVQGHETSQNILFSSGTSTAPNIVIDGTRKTHMGPAVCLLDRENKVYIGIDPEQADFVPVEAQERHPLRDYCTTNLCRAFDEPYSWAESQDFKDAMEFSIAAAFTLARRATRSGLQDTPCLIKKWQIWNAAYVLFGEREFNEDLIRKYADTICMTEPLKKTPRERLPSSLQSYIHERGPIPIWRAAVDIFFMSTISKIKSCENLPLICETDFMGNSQIYDRIVGCKDSIALSSIDSFSYISWRLLGPDPADPSMALEQNTTDIFMVSEFGWTLFLPSFGSNDGDPAQINPENLYLLEGVPTNKKTGERKFRVRDALLSSIEFIGSGIGGGRVQSAWVIENSVLHYEPRCVSPVLERHEFYGPSNAAFNVMIRFMGEHLEPAMPNDNKRTFDVQKSYRGLHDNLWHTYRAPTCEHGSLSHGERPIAARLSVDVATAAGNWSWHFLEQSKRNNSNIPERIVVVLVKNNPRSRWLAVSVAVEAKTSRNTMLRGPGCCEDCAVQAAAKLPGKWFVII</sequence>
<name>A0A6A6QC48_9PEZI</name>